<name>A0A286D066_9GAMM</name>
<proteinExistence type="predicted"/>
<evidence type="ECO:0000256" key="1">
    <source>
        <dbReference type="SAM" id="MobiDB-lite"/>
    </source>
</evidence>
<accession>A0A286D066</accession>
<keyword evidence="3" id="KW-1185">Reference proteome</keyword>
<dbReference type="RefSeq" id="WP_141400715.1">
    <property type="nucleotide sequence ID" value="NZ_OCND01000001.1"/>
</dbReference>
<dbReference type="EMBL" id="OCND01000001">
    <property type="protein sequence ID" value="SOD52009.1"/>
    <property type="molecule type" value="Genomic_DNA"/>
</dbReference>
<dbReference type="AlphaFoldDB" id="A0A286D066"/>
<evidence type="ECO:0000313" key="2">
    <source>
        <dbReference type="EMBL" id="SOD52009.1"/>
    </source>
</evidence>
<feature type="region of interest" description="Disordered" evidence="1">
    <location>
        <begin position="44"/>
        <end position="75"/>
    </location>
</feature>
<protein>
    <recommendedName>
        <fullName evidence="4">DUF2946 domain-containing protein</fullName>
    </recommendedName>
</protein>
<gene>
    <name evidence="2" type="ORF">SAMN06296416_101985</name>
</gene>
<reference evidence="2 3" key="1">
    <citation type="submission" date="2017-09" db="EMBL/GenBank/DDBJ databases">
        <authorList>
            <person name="Ehlers B."/>
            <person name="Leendertz F.H."/>
        </authorList>
    </citation>
    <scope>NUCLEOTIDE SEQUENCE [LARGE SCALE GENOMIC DNA]</scope>
    <source>
        <strain evidence="2 3">CGMCC 1.10978</strain>
    </source>
</reference>
<sequence>MHRSPGYRLARLLRFPALALLVLAVLINPVLAAVGDLHETGSGAAHLHDVGDHGATPENGHGDGTPQEHDDGDGDLLHALMHASHCCGHPTALPAYMVVASIVPLADAVPVRQAQAPQAGIASDLFRPPIAA</sequence>
<dbReference type="OrthoDB" id="5974854at2"/>
<dbReference type="Proteomes" id="UP000219374">
    <property type="component" value="Unassembled WGS sequence"/>
</dbReference>
<evidence type="ECO:0000313" key="3">
    <source>
        <dbReference type="Proteomes" id="UP000219374"/>
    </source>
</evidence>
<organism evidence="2 3">
    <name type="scientific">Pseudoxanthomonas wuyuanensis</name>
    <dbReference type="NCBI Taxonomy" id="1073196"/>
    <lineage>
        <taxon>Bacteria</taxon>
        <taxon>Pseudomonadati</taxon>
        <taxon>Pseudomonadota</taxon>
        <taxon>Gammaproteobacteria</taxon>
        <taxon>Lysobacterales</taxon>
        <taxon>Lysobacteraceae</taxon>
        <taxon>Pseudoxanthomonas</taxon>
    </lineage>
</organism>
<evidence type="ECO:0008006" key="4">
    <source>
        <dbReference type="Google" id="ProtNLM"/>
    </source>
</evidence>